<sequence>MRDSSGFLHRATHGSLHIKQVIIEIPSTWPRRPYATVRQGSGFEGSDVRVYASSDPNVESRPYTIQPRACGEPGDYIHLSSKFLEELNDHTTKEYGNPSYVFIHEWAHLRYGVFDEHGFLGSEKYPALYCDSEGKVRANVCSDKIAFTARTPSGEDCSVCKNNAVPQNCTVEFHQPAGDLVESSIMFMPYVDNLVPMGRDRTNRTRHFKYDSVSNKSICRIENCQHVVSGDHGGNLERHLQRRHKEVYDSLLADKARSTKRVVSDEVEGCPAVKLRQVDIQSMFQPTSSKCVLLEITEDSIMNSCVELVTRNGRPFRLIDDSGFRKIIDPVRRSVLSEPSLQRLLRTRSRNKPNERQEISQTLRKRMFSLKIDCASRLHRTLLGVNVQYAENGS</sequence>
<organism evidence="1 2">
    <name type="scientific">Dermacentor silvarum</name>
    <name type="common">Tick</name>
    <dbReference type="NCBI Taxonomy" id="543639"/>
    <lineage>
        <taxon>Eukaryota</taxon>
        <taxon>Metazoa</taxon>
        <taxon>Ecdysozoa</taxon>
        <taxon>Arthropoda</taxon>
        <taxon>Chelicerata</taxon>
        <taxon>Arachnida</taxon>
        <taxon>Acari</taxon>
        <taxon>Parasitiformes</taxon>
        <taxon>Ixodida</taxon>
        <taxon>Ixodoidea</taxon>
        <taxon>Ixodidae</taxon>
        <taxon>Rhipicephalinae</taxon>
        <taxon>Dermacentor</taxon>
    </lineage>
</organism>
<proteinExistence type="predicted"/>
<reference evidence="1" key="1">
    <citation type="submission" date="2020-05" db="EMBL/GenBank/DDBJ databases">
        <title>Large-scale comparative analyses of tick genomes elucidate their genetic diversity and vector capacities.</title>
        <authorList>
            <person name="Jia N."/>
            <person name="Wang J."/>
            <person name="Shi W."/>
            <person name="Du L."/>
            <person name="Sun Y."/>
            <person name="Zhan W."/>
            <person name="Jiang J."/>
            <person name="Wang Q."/>
            <person name="Zhang B."/>
            <person name="Ji P."/>
            <person name="Sakyi L.B."/>
            <person name="Cui X."/>
            <person name="Yuan T."/>
            <person name="Jiang B."/>
            <person name="Yang W."/>
            <person name="Lam T.T.-Y."/>
            <person name="Chang Q."/>
            <person name="Ding S."/>
            <person name="Wang X."/>
            <person name="Zhu J."/>
            <person name="Ruan X."/>
            <person name="Zhao L."/>
            <person name="Wei J."/>
            <person name="Que T."/>
            <person name="Du C."/>
            <person name="Cheng J."/>
            <person name="Dai P."/>
            <person name="Han X."/>
            <person name="Huang E."/>
            <person name="Gao Y."/>
            <person name="Liu J."/>
            <person name="Shao H."/>
            <person name="Ye R."/>
            <person name="Li L."/>
            <person name="Wei W."/>
            <person name="Wang X."/>
            <person name="Wang C."/>
            <person name="Yang T."/>
            <person name="Huo Q."/>
            <person name="Li W."/>
            <person name="Guo W."/>
            <person name="Chen H."/>
            <person name="Zhou L."/>
            <person name="Ni X."/>
            <person name="Tian J."/>
            <person name="Zhou Y."/>
            <person name="Sheng Y."/>
            <person name="Liu T."/>
            <person name="Pan Y."/>
            <person name="Xia L."/>
            <person name="Li J."/>
            <person name="Zhao F."/>
            <person name="Cao W."/>
        </authorList>
    </citation>
    <scope>NUCLEOTIDE SEQUENCE</scope>
    <source>
        <strain evidence="1">Dsil-2018</strain>
    </source>
</reference>
<comment type="caution">
    <text evidence="1">The sequence shown here is derived from an EMBL/GenBank/DDBJ whole genome shotgun (WGS) entry which is preliminary data.</text>
</comment>
<protein>
    <submittedName>
        <fullName evidence="1">Uncharacterized protein</fullName>
    </submittedName>
</protein>
<accession>A0ACB8DCC5</accession>
<name>A0ACB8DCC5_DERSI</name>
<evidence type="ECO:0000313" key="2">
    <source>
        <dbReference type="Proteomes" id="UP000821865"/>
    </source>
</evidence>
<gene>
    <name evidence="1" type="ORF">HPB49_009735</name>
</gene>
<evidence type="ECO:0000313" key="1">
    <source>
        <dbReference type="EMBL" id="KAH7965678.1"/>
    </source>
</evidence>
<dbReference type="Proteomes" id="UP000821865">
    <property type="component" value="Chromosome 2"/>
</dbReference>
<keyword evidence="2" id="KW-1185">Reference proteome</keyword>
<dbReference type="EMBL" id="CM023471">
    <property type="protein sequence ID" value="KAH7965678.1"/>
    <property type="molecule type" value="Genomic_DNA"/>
</dbReference>